<dbReference type="EMBL" id="JACHOT010000011">
    <property type="protein sequence ID" value="MBB4653223.1"/>
    <property type="molecule type" value="Genomic_DNA"/>
</dbReference>
<name>A0ABR6L8U4_9HYPH</name>
<evidence type="ECO:0000313" key="7">
    <source>
        <dbReference type="EMBL" id="MBB4653223.1"/>
    </source>
</evidence>
<evidence type="ECO:0000256" key="4">
    <source>
        <dbReference type="ARBA" id="ARBA00022801"/>
    </source>
</evidence>
<evidence type="ECO:0000256" key="1">
    <source>
        <dbReference type="ARBA" id="ARBA00022649"/>
    </source>
</evidence>
<protein>
    <recommendedName>
        <fullName evidence="5">Ribonuclease VapC</fullName>
        <shortName evidence="5">RNase VapC</shortName>
        <ecNumber evidence="5">3.1.-.-</ecNumber>
    </recommendedName>
    <alternativeName>
        <fullName evidence="5">Toxin VapC</fullName>
    </alternativeName>
</protein>
<dbReference type="SUPFAM" id="SSF88723">
    <property type="entry name" value="PIN domain-like"/>
    <property type="match status" value="1"/>
</dbReference>
<dbReference type="HAMAP" id="MF_00265">
    <property type="entry name" value="VapC_Nob1"/>
    <property type="match status" value="1"/>
</dbReference>
<sequence>MKVAVDTNVLARAMLADDPGQAEVAQALLAEADLIVIPLVTLCELVWVLSSLGIERKAIARGIEDTLSSRHVVVDHAAVAAGLAHLRAGGDFADAAMAYEGYKAGAEQFATFDRKAARLLAAEGKPVTLLKSRAE</sequence>
<feature type="binding site" evidence="5">
    <location>
        <position position="94"/>
    </location>
    <ligand>
        <name>Mg(2+)</name>
        <dbReference type="ChEBI" id="CHEBI:18420"/>
    </ligand>
</feature>
<dbReference type="Gene3D" id="3.40.50.1010">
    <property type="entry name" value="5'-nuclease"/>
    <property type="match status" value="1"/>
</dbReference>
<keyword evidence="4 5" id="KW-0378">Hydrolase</keyword>
<evidence type="ECO:0000256" key="3">
    <source>
        <dbReference type="ARBA" id="ARBA00022723"/>
    </source>
</evidence>
<dbReference type="Proteomes" id="UP000539538">
    <property type="component" value="Unassembled WGS sequence"/>
</dbReference>
<dbReference type="InterPro" id="IPR029060">
    <property type="entry name" value="PIN-like_dom_sf"/>
</dbReference>
<keyword evidence="5" id="KW-0460">Magnesium</keyword>
<proteinExistence type="inferred from homology"/>
<dbReference type="RefSeq" id="WP_183264584.1">
    <property type="nucleotide sequence ID" value="NZ_BAAAVZ010000020.1"/>
</dbReference>
<dbReference type="PANTHER" id="PTHR39664:SF2">
    <property type="entry name" value="NUCLEIC ACID-BINDING PROTEIN, CONTAINING PIN DOMAIN-RELATED"/>
    <property type="match status" value="1"/>
</dbReference>
<evidence type="ECO:0000259" key="6">
    <source>
        <dbReference type="Pfam" id="PF01850"/>
    </source>
</evidence>
<dbReference type="InterPro" id="IPR022907">
    <property type="entry name" value="VapC_family"/>
</dbReference>
<dbReference type="PANTHER" id="PTHR39664">
    <property type="match status" value="1"/>
</dbReference>
<comment type="function">
    <text evidence="5">Toxic component of a toxin-antitoxin (TA) system. An RNase.</text>
</comment>
<comment type="caution">
    <text evidence="7">The sequence shown here is derived from an EMBL/GenBank/DDBJ whole genome shotgun (WGS) entry which is preliminary data.</text>
</comment>
<comment type="similarity">
    <text evidence="5">Belongs to the PINc/VapC protein family.</text>
</comment>
<accession>A0ABR6L8U4</accession>
<dbReference type="EC" id="3.1.-.-" evidence="5"/>
<evidence type="ECO:0000313" key="8">
    <source>
        <dbReference type="Proteomes" id="UP000539538"/>
    </source>
</evidence>
<comment type="cofactor">
    <cofactor evidence="5">
        <name>Mg(2+)</name>
        <dbReference type="ChEBI" id="CHEBI:18420"/>
    </cofactor>
</comment>
<gene>
    <name evidence="5" type="primary">vapC</name>
    <name evidence="7" type="ORF">GGQ99_005008</name>
</gene>
<evidence type="ECO:0000256" key="5">
    <source>
        <dbReference type="HAMAP-Rule" id="MF_00265"/>
    </source>
</evidence>
<evidence type="ECO:0000256" key="2">
    <source>
        <dbReference type="ARBA" id="ARBA00022722"/>
    </source>
</evidence>
<feature type="domain" description="PIN" evidence="6">
    <location>
        <begin position="4"/>
        <end position="118"/>
    </location>
</feature>
<keyword evidence="2 5" id="KW-0540">Nuclease</keyword>
<keyword evidence="1 5" id="KW-1277">Toxin-antitoxin system</keyword>
<keyword evidence="5" id="KW-0800">Toxin</keyword>
<organism evidence="7 8">
    <name type="scientific">Aminobacter niigataensis</name>
    <dbReference type="NCBI Taxonomy" id="83265"/>
    <lineage>
        <taxon>Bacteria</taxon>
        <taxon>Pseudomonadati</taxon>
        <taxon>Pseudomonadota</taxon>
        <taxon>Alphaproteobacteria</taxon>
        <taxon>Hyphomicrobiales</taxon>
        <taxon>Phyllobacteriaceae</taxon>
        <taxon>Aminobacter</taxon>
    </lineage>
</organism>
<keyword evidence="3 5" id="KW-0479">Metal-binding</keyword>
<dbReference type="CDD" id="cd18683">
    <property type="entry name" value="PIN_VapC-like"/>
    <property type="match status" value="1"/>
</dbReference>
<feature type="binding site" evidence="5">
    <location>
        <position position="6"/>
    </location>
    <ligand>
        <name>Mg(2+)</name>
        <dbReference type="ChEBI" id="CHEBI:18420"/>
    </ligand>
</feature>
<dbReference type="Pfam" id="PF01850">
    <property type="entry name" value="PIN"/>
    <property type="match status" value="1"/>
</dbReference>
<dbReference type="InterPro" id="IPR002716">
    <property type="entry name" value="PIN_dom"/>
</dbReference>
<keyword evidence="8" id="KW-1185">Reference proteome</keyword>
<reference evidence="7 8" key="1">
    <citation type="submission" date="2020-08" db="EMBL/GenBank/DDBJ databases">
        <title>Genomic Encyclopedia of Type Strains, Phase IV (KMG-IV): sequencing the most valuable type-strain genomes for metagenomic binning, comparative biology and taxonomic classification.</title>
        <authorList>
            <person name="Goeker M."/>
        </authorList>
    </citation>
    <scope>NUCLEOTIDE SEQUENCE [LARGE SCALE GENOMIC DNA]</scope>
    <source>
        <strain evidence="7 8">DSM 7050</strain>
    </source>
</reference>